<dbReference type="EMBL" id="FNWO01000011">
    <property type="protein sequence ID" value="SEH48192.1"/>
    <property type="molecule type" value="Genomic_DNA"/>
</dbReference>
<evidence type="ECO:0000256" key="1">
    <source>
        <dbReference type="SAM" id="MobiDB-lite"/>
    </source>
</evidence>
<dbReference type="InterPro" id="IPR043129">
    <property type="entry name" value="ATPase_NBD"/>
</dbReference>
<feature type="region of interest" description="Disordered" evidence="1">
    <location>
        <begin position="314"/>
        <end position="341"/>
    </location>
</feature>
<keyword evidence="3" id="KW-1185">Reference proteome</keyword>
<dbReference type="Gene3D" id="3.30.420.380">
    <property type="match status" value="1"/>
</dbReference>
<dbReference type="RefSeq" id="WP_139305589.1">
    <property type="nucleotide sequence ID" value="NZ_FNWO01000011.1"/>
</dbReference>
<dbReference type="InterPro" id="IPR007813">
    <property type="entry name" value="PilN"/>
</dbReference>
<dbReference type="PANTHER" id="PTHR40278">
    <property type="entry name" value="DNA UTILIZATION PROTEIN HOFN"/>
    <property type="match status" value="1"/>
</dbReference>
<dbReference type="Proteomes" id="UP000182983">
    <property type="component" value="Unassembled WGS sequence"/>
</dbReference>
<dbReference type="PANTHER" id="PTHR40278:SF1">
    <property type="entry name" value="DNA UTILIZATION PROTEIN HOFN"/>
    <property type="match status" value="1"/>
</dbReference>
<dbReference type="AlphaFoldDB" id="A0A1H6IMF4"/>
<gene>
    <name evidence="2" type="ORF">SAMN04244559_02530</name>
</gene>
<accession>A0A1H6IMF4</accession>
<sequence length="341" mass="37931">MMERPRLTGRDLRPLLDIAIRGTDWWLEEMRGMLPRRWREAGAPHGRLIARREDEIYRFGRYEDGVWNPVEPVAAAPVVVCLPATAGLSRPVRLPPLPPSDLRRMIALDIDRLTPFEADQVLIDTRILSRDGGGQVVAVGVVRREDAETALDHARKSGLCPTGLALEDEDGVPRFDFLAAMPKPPVRWSPARLWGLAAALAAINLTVSTLSDVAALEEVRQTAEMRRPLALSAAKLRDTVTAESARRAALQQRRQRSDPLPLLDSLSATLPDTVWVQRLEWDGSTLRLDGWSRDLDDSALLALVEADPLLANARIEPSSRPPRPPRRPFDIVAIRDPEAAR</sequence>
<dbReference type="OrthoDB" id="7284406at2"/>
<organism evidence="2 3">
    <name type="scientific">Magnetospirillum fulvum</name>
    <name type="common">Rhodospirillum fulvum</name>
    <dbReference type="NCBI Taxonomy" id="1082"/>
    <lineage>
        <taxon>Bacteria</taxon>
        <taxon>Pseudomonadati</taxon>
        <taxon>Pseudomonadota</taxon>
        <taxon>Alphaproteobacteria</taxon>
        <taxon>Rhodospirillales</taxon>
        <taxon>Rhodospirillaceae</taxon>
        <taxon>Magnetospirillum</taxon>
    </lineage>
</organism>
<name>A0A1H6IMF4_MAGFU</name>
<reference evidence="3" key="1">
    <citation type="submission" date="2016-10" db="EMBL/GenBank/DDBJ databases">
        <authorList>
            <person name="Varghese N."/>
            <person name="Submissions S."/>
        </authorList>
    </citation>
    <scope>NUCLEOTIDE SEQUENCE [LARGE SCALE GENOMIC DNA]</scope>
    <source>
        <strain evidence="3">DSM 13234</strain>
    </source>
</reference>
<dbReference type="Pfam" id="PF05137">
    <property type="entry name" value="PilN"/>
    <property type="match status" value="1"/>
</dbReference>
<evidence type="ECO:0000313" key="3">
    <source>
        <dbReference type="Proteomes" id="UP000182983"/>
    </source>
</evidence>
<feature type="compositionally biased region" description="Basic and acidic residues" evidence="1">
    <location>
        <begin position="327"/>
        <end position="341"/>
    </location>
</feature>
<proteinExistence type="predicted"/>
<evidence type="ECO:0000313" key="2">
    <source>
        <dbReference type="EMBL" id="SEH48192.1"/>
    </source>
</evidence>
<dbReference type="SUPFAM" id="SSF53067">
    <property type="entry name" value="Actin-like ATPase domain"/>
    <property type="match status" value="1"/>
</dbReference>
<protein>
    <submittedName>
        <fullName evidence="2">General secretion pathway protein L</fullName>
    </submittedName>
</protein>
<dbReference type="InterPro" id="IPR052534">
    <property type="entry name" value="Extracell_DNA_Util/SecSys_Comp"/>
</dbReference>